<gene>
    <name evidence="2" type="ORF">S03H2_16289</name>
</gene>
<organism evidence="2">
    <name type="scientific">marine sediment metagenome</name>
    <dbReference type="NCBI Taxonomy" id="412755"/>
    <lineage>
        <taxon>unclassified sequences</taxon>
        <taxon>metagenomes</taxon>
        <taxon>ecological metagenomes</taxon>
    </lineage>
</organism>
<dbReference type="Gene3D" id="1.50.10.20">
    <property type="match status" value="1"/>
</dbReference>
<sequence>MGNELHYDFQSFLLSNGNITDKLRLITTGYKIPSDLKDQVMEDLMSIMNANGGIPFDFNRSVPSSTKKTAELLSLISAFQSEYEDTVKKMIGFLVSRQKNDGGFTESLKLDPYIEDKWGGVGRDWYPVGKSITWLTGKALEALCLVNFEDSERLERARDFLLHTQYEDGNWPDFKDQNISDPLATGNILLGLHVIGVESDNNVIVDARAALLQHLSDSLESECIFDLVDVTAIGKPQTEKEKAIIRNGIELIVSSQQEDGGWAPLGSKKSDPELSSVLLLEFKRAHDLL</sequence>
<evidence type="ECO:0000313" key="2">
    <source>
        <dbReference type="EMBL" id="GAH39624.1"/>
    </source>
</evidence>
<name>X1GDF4_9ZZZZ</name>
<dbReference type="InterPro" id="IPR008930">
    <property type="entry name" value="Terpenoid_cyclase/PrenylTrfase"/>
</dbReference>
<dbReference type="EMBL" id="BARU01008314">
    <property type="protein sequence ID" value="GAH39624.1"/>
    <property type="molecule type" value="Genomic_DNA"/>
</dbReference>
<dbReference type="Pfam" id="PF13243">
    <property type="entry name" value="SQHop_cyclase_C"/>
    <property type="match status" value="1"/>
</dbReference>
<proteinExistence type="predicted"/>
<dbReference type="InterPro" id="IPR032696">
    <property type="entry name" value="SQ_cyclase_C"/>
</dbReference>
<accession>X1GDF4</accession>
<evidence type="ECO:0000259" key="1">
    <source>
        <dbReference type="Pfam" id="PF13243"/>
    </source>
</evidence>
<feature type="domain" description="Squalene cyclase C-terminal" evidence="1">
    <location>
        <begin position="74"/>
        <end position="173"/>
    </location>
</feature>
<comment type="caution">
    <text evidence="2">The sequence shown here is derived from an EMBL/GenBank/DDBJ whole genome shotgun (WGS) entry which is preliminary data.</text>
</comment>
<protein>
    <recommendedName>
        <fullName evidence="1">Squalene cyclase C-terminal domain-containing protein</fullName>
    </recommendedName>
</protein>
<dbReference type="AlphaFoldDB" id="X1GDF4"/>
<dbReference type="SUPFAM" id="SSF48239">
    <property type="entry name" value="Terpenoid cyclases/Protein prenyltransferases"/>
    <property type="match status" value="1"/>
</dbReference>
<reference evidence="2" key="1">
    <citation type="journal article" date="2014" name="Front. Microbiol.">
        <title>High frequency of phylogenetically diverse reductive dehalogenase-homologous genes in deep subseafloor sedimentary metagenomes.</title>
        <authorList>
            <person name="Kawai M."/>
            <person name="Futagami T."/>
            <person name="Toyoda A."/>
            <person name="Takaki Y."/>
            <person name="Nishi S."/>
            <person name="Hori S."/>
            <person name="Arai W."/>
            <person name="Tsubouchi T."/>
            <person name="Morono Y."/>
            <person name="Uchiyama I."/>
            <person name="Ito T."/>
            <person name="Fujiyama A."/>
            <person name="Inagaki F."/>
            <person name="Takami H."/>
        </authorList>
    </citation>
    <scope>NUCLEOTIDE SEQUENCE</scope>
    <source>
        <strain evidence="2">Expedition CK06-06</strain>
    </source>
</reference>